<gene>
    <name evidence="1" type="ORF">KME15_19870</name>
</gene>
<proteinExistence type="predicted"/>
<name>A0A951QFF2_9CYAN</name>
<reference evidence="1" key="1">
    <citation type="submission" date="2021-05" db="EMBL/GenBank/DDBJ databases">
        <authorList>
            <person name="Pietrasiak N."/>
            <person name="Ward R."/>
            <person name="Stajich J.E."/>
            <person name="Kurbessoian T."/>
        </authorList>
    </citation>
    <scope>NUCLEOTIDE SEQUENCE</scope>
    <source>
        <strain evidence="1">UHER 2000/2452</strain>
    </source>
</reference>
<dbReference type="EMBL" id="JAHHHD010000028">
    <property type="protein sequence ID" value="MBW4660939.1"/>
    <property type="molecule type" value="Genomic_DNA"/>
</dbReference>
<reference evidence="1" key="2">
    <citation type="journal article" date="2022" name="Microbiol. Resour. Announc.">
        <title>Metagenome Sequencing to Explore Phylogenomics of Terrestrial Cyanobacteria.</title>
        <authorList>
            <person name="Ward R.D."/>
            <person name="Stajich J.E."/>
            <person name="Johansen J.R."/>
            <person name="Huntemann M."/>
            <person name="Clum A."/>
            <person name="Foster B."/>
            <person name="Foster B."/>
            <person name="Roux S."/>
            <person name="Palaniappan K."/>
            <person name="Varghese N."/>
            <person name="Mukherjee S."/>
            <person name="Reddy T.B.K."/>
            <person name="Daum C."/>
            <person name="Copeland A."/>
            <person name="Chen I.A."/>
            <person name="Ivanova N.N."/>
            <person name="Kyrpides N.C."/>
            <person name="Shapiro N."/>
            <person name="Eloe-Fadrosh E.A."/>
            <person name="Pietrasiak N."/>
        </authorList>
    </citation>
    <scope>NUCLEOTIDE SEQUENCE</scope>
    <source>
        <strain evidence="1">UHER 2000/2452</strain>
    </source>
</reference>
<evidence type="ECO:0000313" key="2">
    <source>
        <dbReference type="Proteomes" id="UP000757435"/>
    </source>
</evidence>
<organism evidence="1 2">
    <name type="scientific">Drouetiella hepatica Uher 2000/2452</name>
    <dbReference type="NCBI Taxonomy" id="904376"/>
    <lineage>
        <taxon>Bacteria</taxon>
        <taxon>Bacillati</taxon>
        <taxon>Cyanobacteriota</taxon>
        <taxon>Cyanophyceae</taxon>
        <taxon>Oculatellales</taxon>
        <taxon>Oculatellaceae</taxon>
        <taxon>Drouetiella</taxon>
    </lineage>
</organism>
<accession>A0A951QFF2</accession>
<evidence type="ECO:0000313" key="1">
    <source>
        <dbReference type="EMBL" id="MBW4660939.1"/>
    </source>
</evidence>
<protein>
    <submittedName>
        <fullName evidence="1">Uncharacterized protein</fullName>
    </submittedName>
</protein>
<comment type="caution">
    <text evidence="1">The sequence shown here is derived from an EMBL/GenBank/DDBJ whole genome shotgun (WGS) entry which is preliminary data.</text>
</comment>
<dbReference type="Proteomes" id="UP000757435">
    <property type="component" value="Unassembled WGS sequence"/>
</dbReference>
<dbReference type="AlphaFoldDB" id="A0A951QFF2"/>
<sequence>MTYYPTLVNGLTRWRKAIAASLGVADADKLIKTNSSGILDETLLPIYPLSLIEGLDLRMDDSGNPTYLKFGAGVATVLSGTTRYLARSSGIFYKNLAATWSAGSNNGGRFVATAVAANQTWHCFIIRNQTTKAIDFGFDSSLTGANVPSGWNARIIGSIMTDGSAAIRAFTQVWDTVYWKDEVQDYRASLGTTATAITLTVPSGMALEAIVRLASGLPTSPNTNAILLSSYSMTDVAPTRLGGGAASVESAYVAGGVEFEASVVERILTSGQSIRARASFGSYIHFPRIATIGFVHPRGQV</sequence>